<dbReference type="OrthoDB" id="8452347at2"/>
<proteinExistence type="predicted"/>
<dbReference type="EMBL" id="CCRH01000007">
    <property type="protein sequence ID" value="CDZ35582.1"/>
    <property type="molecule type" value="Genomic_DNA"/>
</dbReference>
<dbReference type="RefSeq" id="WP_046667040.1">
    <property type="nucleotide sequence ID" value="NZ_CCRH01000007.1"/>
</dbReference>
<dbReference type="InterPro" id="IPR009003">
    <property type="entry name" value="Peptidase_S1_PA"/>
</dbReference>
<gene>
    <name evidence="1" type="ORF">NGAL_HAMBI1145_29170</name>
</gene>
<reference evidence="1 2" key="1">
    <citation type="submission" date="2014-08" db="EMBL/GenBank/DDBJ databases">
        <authorList>
            <person name="Chen Y.-H."/>
        </authorList>
    </citation>
    <scope>NUCLEOTIDE SEQUENCE [LARGE SCALE GENOMIC DNA]</scope>
</reference>
<accession>A0A0T7FKR2</accession>
<protein>
    <submittedName>
        <fullName evidence="1">Uncharacterized protein</fullName>
    </submittedName>
</protein>
<evidence type="ECO:0000313" key="1">
    <source>
        <dbReference type="EMBL" id="CDZ35582.1"/>
    </source>
</evidence>
<sequence>MVNEQVVEVDISDRSKEIAASYLVGFIGFRDDREGKRTVSLGSGTLVKMAGVRGVLTAGHVAIALKDEERVGIVNFGPGKFQTLIFNPNDEDGFSMVSDEENGPGAIDIAFIRLPQETERQLAVNQAFWDMDERIRLVYESGKFLDDPVHVVMGVIGERSDHDHSNEKYVNSWYEAMMHVGSVDSRAVENDLIVIFRPNLAESIPAPTSYGGTSGGPLWVMSQQALHKVAGAAWSKFDFHIFGVAFYEELSPDGQLQILCQGPRVVDWLYERLAEEVGFKVP</sequence>
<dbReference type="Proteomes" id="UP000046176">
    <property type="component" value="Unassembled WGS sequence"/>
</dbReference>
<dbReference type="SUPFAM" id="SSF50494">
    <property type="entry name" value="Trypsin-like serine proteases"/>
    <property type="match status" value="1"/>
</dbReference>
<organism evidence="1 2">
    <name type="scientific">Neorhizobium galegae bv. officinalis</name>
    <dbReference type="NCBI Taxonomy" id="323656"/>
    <lineage>
        <taxon>Bacteria</taxon>
        <taxon>Pseudomonadati</taxon>
        <taxon>Pseudomonadota</taxon>
        <taxon>Alphaproteobacteria</taxon>
        <taxon>Hyphomicrobiales</taxon>
        <taxon>Rhizobiaceae</taxon>
        <taxon>Rhizobium/Agrobacterium group</taxon>
        <taxon>Neorhizobium</taxon>
    </lineage>
</organism>
<name>A0A0T7FKR2_NEOGA</name>
<evidence type="ECO:0000313" key="2">
    <source>
        <dbReference type="Proteomes" id="UP000046176"/>
    </source>
</evidence>
<dbReference type="AlphaFoldDB" id="A0A0T7FKR2"/>